<evidence type="ECO:0000313" key="1">
    <source>
        <dbReference type="EMBL" id="EKX65732.1"/>
    </source>
</evidence>
<name>L1KYN2_9ACTN</name>
<evidence type="ECO:0000313" key="2">
    <source>
        <dbReference type="Proteomes" id="UP000010411"/>
    </source>
</evidence>
<comment type="caution">
    <text evidence="1">The sequence shown here is derived from an EMBL/GenBank/DDBJ whole genome shotgun (WGS) entry which is preliminary data.</text>
</comment>
<reference evidence="1 2" key="1">
    <citation type="submission" date="2012-11" db="EMBL/GenBank/DDBJ databases">
        <authorList>
            <person name="Huguet-Tapia J.C."/>
            <person name="Durkin A.S."/>
            <person name="Pettis G.S."/>
            <person name="Badger J.H."/>
        </authorList>
    </citation>
    <scope>NUCLEOTIDE SEQUENCE [LARGE SCALE GENOMIC DNA]</scope>
    <source>
        <strain evidence="1 2">91-03</strain>
    </source>
</reference>
<dbReference type="Proteomes" id="UP000010411">
    <property type="component" value="Unassembled WGS sequence"/>
</dbReference>
<dbReference type="PATRIC" id="fig|698759.3.peg.3630"/>
<dbReference type="AlphaFoldDB" id="L1KYN2"/>
<organism evidence="1 2">
    <name type="scientific">Streptomyces ipomoeae 91-03</name>
    <dbReference type="NCBI Taxonomy" id="698759"/>
    <lineage>
        <taxon>Bacteria</taxon>
        <taxon>Bacillati</taxon>
        <taxon>Actinomycetota</taxon>
        <taxon>Actinomycetes</taxon>
        <taxon>Kitasatosporales</taxon>
        <taxon>Streptomycetaceae</taxon>
        <taxon>Streptomyces</taxon>
    </lineage>
</organism>
<sequence>MGAALLVLARARRAPLDVDDAAELLAVVVRRQGESEMSQL</sequence>
<keyword evidence="2" id="KW-1185">Reference proteome</keyword>
<protein>
    <recommendedName>
        <fullName evidence="3">ANTAR domain-containing protein</fullName>
    </recommendedName>
</protein>
<evidence type="ECO:0008006" key="3">
    <source>
        <dbReference type="Google" id="ProtNLM"/>
    </source>
</evidence>
<accession>L1KYN2</accession>
<dbReference type="EMBL" id="AEJC01000271">
    <property type="protein sequence ID" value="EKX65732.1"/>
    <property type="molecule type" value="Genomic_DNA"/>
</dbReference>
<proteinExistence type="predicted"/>
<gene>
    <name evidence="1" type="ORF">STRIP9103_02894</name>
</gene>